<dbReference type="Proteomes" id="UP001302602">
    <property type="component" value="Unassembled WGS sequence"/>
</dbReference>
<feature type="signal peptide" evidence="1">
    <location>
        <begin position="1"/>
        <end position="19"/>
    </location>
</feature>
<keyword evidence="3" id="KW-1185">Reference proteome</keyword>
<proteinExistence type="predicted"/>
<reference evidence="2" key="2">
    <citation type="submission" date="2023-05" db="EMBL/GenBank/DDBJ databases">
        <authorList>
            <consortium name="Lawrence Berkeley National Laboratory"/>
            <person name="Steindorff A."/>
            <person name="Hensen N."/>
            <person name="Bonometti L."/>
            <person name="Westerberg I."/>
            <person name="Brannstrom I.O."/>
            <person name="Guillou S."/>
            <person name="Cros-Aarteil S."/>
            <person name="Calhoun S."/>
            <person name="Haridas S."/>
            <person name="Kuo A."/>
            <person name="Mondo S."/>
            <person name="Pangilinan J."/>
            <person name="Riley R."/>
            <person name="Labutti K."/>
            <person name="Andreopoulos B."/>
            <person name="Lipzen A."/>
            <person name="Chen C."/>
            <person name="Yanf M."/>
            <person name="Daum C."/>
            <person name="Ng V."/>
            <person name="Clum A."/>
            <person name="Ohm R."/>
            <person name="Martin F."/>
            <person name="Silar P."/>
            <person name="Natvig D."/>
            <person name="Lalanne C."/>
            <person name="Gautier V."/>
            <person name="Ament-Velasquez S.L."/>
            <person name="Kruys A."/>
            <person name="Hutchinson M.I."/>
            <person name="Powell A.J."/>
            <person name="Barry K."/>
            <person name="Miller A.N."/>
            <person name="Grigoriev I.V."/>
            <person name="Debuchy R."/>
            <person name="Gladieux P."/>
            <person name="Thoren M.H."/>
            <person name="Johannesson H."/>
        </authorList>
    </citation>
    <scope>NUCLEOTIDE SEQUENCE</scope>
    <source>
        <strain evidence="2">CBS 731.68</strain>
    </source>
</reference>
<dbReference type="AlphaFoldDB" id="A0AAN6YZ06"/>
<gene>
    <name evidence="2" type="ORF">N657DRAFT_324324</name>
</gene>
<name>A0AAN6YZ06_9PEZI</name>
<keyword evidence="1" id="KW-0732">Signal</keyword>
<dbReference type="RefSeq" id="XP_062642670.1">
    <property type="nucleotide sequence ID" value="XM_062786816.1"/>
</dbReference>
<dbReference type="EMBL" id="MU853257">
    <property type="protein sequence ID" value="KAK4118897.1"/>
    <property type="molecule type" value="Genomic_DNA"/>
</dbReference>
<dbReference type="GeneID" id="87823586"/>
<comment type="caution">
    <text evidence="2">The sequence shown here is derived from an EMBL/GenBank/DDBJ whole genome shotgun (WGS) entry which is preliminary data.</text>
</comment>
<evidence type="ECO:0000313" key="3">
    <source>
        <dbReference type="Proteomes" id="UP001302602"/>
    </source>
</evidence>
<organism evidence="2 3">
    <name type="scientific">Parathielavia appendiculata</name>
    <dbReference type="NCBI Taxonomy" id="2587402"/>
    <lineage>
        <taxon>Eukaryota</taxon>
        <taxon>Fungi</taxon>
        <taxon>Dikarya</taxon>
        <taxon>Ascomycota</taxon>
        <taxon>Pezizomycotina</taxon>
        <taxon>Sordariomycetes</taxon>
        <taxon>Sordariomycetidae</taxon>
        <taxon>Sordariales</taxon>
        <taxon>Chaetomiaceae</taxon>
        <taxon>Parathielavia</taxon>
    </lineage>
</organism>
<evidence type="ECO:0000256" key="1">
    <source>
        <dbReference type="SAM" id="SignalP"/>
    </source>
</evidence>
<evidence type="ECO:0000313" key="2">
    <source>
        <dbReference type="EMBL" id="KAK4118897.1"/>
    </source>
</evidence>
<protein>
    <recommendedName>
        <fullName evidence="4">Transposase</fullName>
    </recommendedName>
</protein>
<feature type="chain" id="PRO_5042832173" description="Transposase" evidence="1">
    <location>
        <begin position="20"/>
        <end position="68"/>
    </location>
</feature>
<sequence length="68" mass="7522">MLEILVILLECLNIPKTTCIDLQVAISAIKDRTSIRRAASNWGILFSTLQSPIKSGHRPKGEYEALAL</sequence>
<evidence type="ECO:0008006" key="4">
    <source>
        <dbReference type="Google" id="ProtNLM"/>
    </source>
</evidence>
<accession>A0AAN6YZ06</accession>
<reference evidence="2" key="1">
    <citation type="journal article" date="2023" name="Mol. Phylogenet. Evol.">
        <title>Genome-scale phylogeny and comparative genomics of the fungal order Sordariales.</title>
        <authorList>
            <person name="Hensen N."/>
            <person name="Bonometti L."/>
            <person name="Westerberg I."/>
            <person name="Brannstrom I.O."/>
            <person name="Guillou S."/>
            <person name="Cros-Aarteil S."/>
            <person name="Calhoun S."/>
            <person name="Haridas S."/>
            <person name="Kuo A."/>
            <person name="Mondo S."/>
            <person name="Pangilinan J."/>
            <person name="Riley R."/>
            <person name="LaButti K."/>
            <person name="Andreopoulos B."/>
            <person name="Lipzen A."/>
            <person name="Chen C."/>
            <person name="Yan M."/>
            <person name="Daum C."/>
            <person name="Ng V."/>
            <person name="Clum A."/>
            <person name="Steindorff A."/>
            <person name="Ohm R.A."/>
            <person name="Martin F."/>
            <person name="Silar P."/>
            <person name="Natvig D.O."/>
            <person name="Lalanne C."/>
            <person name="Gautier V."/>
            <person name="Ament-Velasquez S.L."/>
            <person name="Kruys A."/>
            <person name="Hutchinson M.I."/>
            <person name="Powell A.J."/>
            <person name="Barry K."/>
            <person name="Miller A.N."/>
            <person name="Grigoriev I.V."/>
            <person name="Debuchy R."/>
            <person name="Gladieux P."/>
            <person name="Hiltunen Thoren M."/>
            <person name="Johannesson H."/>
        </authorList>
    </citation>
    <scope>NUCLEOTIDE SEQUENCE</scope>
    <source>
        <strain evidence="2">CBS 731.68</strain>
    </source>
</reference>